<dbReference type="InterPro" id="IPR029044">
    <property type="entry name" value="Nucleotide-diphossugar_trans"/>
</dbReference>
<evidence type="ECO:0000313" key="3">
    <source>
        <dbReference type="EMBL" id="ARU00896.1"/>
    </source>
</evidence>
<dbReference type="GO" id="GO:0044010">
    <property type="term" value="P:single-species biofilm formation"/>
    <property type="evidence" value="ECO:0007669"/>
    <property type="project" value="TreeGrafter"/>
</dbReference>
<name>A0A1Y0EBA1_9RHOB</name>
<keyword evidence="3" id="KW-0808">Transferase</keyword>
<dbReference type="RefSeq" id="WP_257790139.1">
    <property type="nucleotide sequence ID" value="NZ_CP021431.1"/>
</dbReference>
<evidence type="ECO:0000256" key="1">
    <source>
        <dbReference type="SAM" id="MobiDB-lite"/>
    </source>
</evidence>
<feature type="compositionally biased region" description="Basic and acidic residues" evidence="1">
    <location>
        <begin position="296"/>
        <end position="305"/>
    </location>
</feature>
<evidence type="ECO:0000259" key="2">
    <source>
        <dbReference type="Pfam" id="PF00535"/>
    </source>
</evidence>
<sequence>MLVSIVIRSLNEGRHLDDLLVMIEQQNCQGFELETVVIDSGSTDNTLDIARSHGVRVTTIQKEDFSFGRSLNLGCKYANGEILVFISGHCVPANSYWLQNLCRPLLDSSVSYSYGRQIGDDESNFSERLIFSKYFPDRSAIPQEGFFCNNANSALLRSTWQKFPFDEELTGLEDMELAKRLVAQGMQVGYVADAVVFHHHNESWTQIRHRFEREALALRIIMPEVHLSWLDVIRCVIVSTYCDWRAARLNGVTSTSKINMLRYRWNQYLGSFKGNTEHRCLSRKAKEKFFYPHLQDKAEQDESLRPVRRTSPNKS</sequence>
<keyword evidence="4" id="KW-1185">Reference proteome</keyword>
<dbReference type="PANTHER" id="PTHR43685:SF13">
    <property type="entry name" value="O ANTIGEN BIOSYNTHESIS RHAMNOSYLTRANSFERASE RFBN"/>
    <property type="match status" value="1"/>
</dbReference>
<dbReference type="SUPFAM" id="SSF53448">
    <property type="entry name" value="Nucleotide-diphospho-sugar transferases"/>
    <property type="match status" value="1"/>
</dbReference>
<feature type="region of interest" description="Disordered" evidence="1">
    <location>
        <begin position="296"/>
        <end position="315"/>
    </location>
</feature>
<dbReference type="AlphaFoldDB" id="A0A1Y0EBA1"/>
<dbReference type="PANTHER" id="PTHR43685">
    <property type="entry name" value="GLYCOSYLTRANSFERASE"/>
    <property type="match status" value="1"/>
</dbReference>
<proteinExistence type="predicted"/>
<dbReference type="KEGG" id="lvs:LOKVESSMR4R_01580"/>
<feature type="domain" description="Glycosyltransferase 2-like" evidence="2">
    <location>
        <begin position="4"/>
        <end position="156"/>
    </location>
</feature>
<accession>A0A1Y0EBA1</accession>
<dbReference type="EMBL" id="CP021431">
    <property type="protein sequence ID" value="ARU00896.1"/>
    <property type="molecule type" value="Genomic_DNA"/>
</dbReference>
<protein>
    <submittedName>
        <fullName evidence="3">Putative glycosyl transferase</fullName>
    </submittedName>
</protein>
<dbReference type="GO" id="GO:0016740">
    <property type="term" value="F:transferase activity"/>
    <property type="evidence" value="ECO:0007669"/>
    <property type="project" value="UniProtKB-KW"/>
</dbReference>
<dbReference type="Proteomes" id="UP000195273">
    <property type="component" value="Chromosome"/>
</dbReference>
<gene>
    <name evidence="3" type="ORF">LOKVESSMR4R_01580</name>
</gene>
<dbReference type="InterPro" id="IPR050834">
    <property type="entry name" value="Glycosyltransf_2"/>
</dbReference>
<evidence type="ECO:0000313" key="4">
    <source>
        <dbReference type="Proteomes" id="UP000195273"/>
    </source>
</evidence>
<reference evidence="3 4" key="1">
    <citation type="submission" date="2017-05" db="EMBL/GenBank/DDBJ databases">
        <title>Genome Sequence of Loktanella vestfoldensis Strain SMR4r Isolated from a Culture of the Diatom Skeletonema marinoi.</title>
        <authorList>
            <person name="Topel M."/>
            <person name="Pinder M.I.M."/>
            <person name="Johansson O.N."/>
            <person name="Kourtchenko O."/>
            <person name="Godhe A."/>
            <person name="Clarke A.K."/>
        </authorList>
    </citation>
    <scope>NUCLEOTIDE SEQUENCE [LARGE SCALE GENOMIC DNA]</scope>
    <source>
        <strain evidence="3 4">SMR4r</strain>
    </source>
</reference>
<organism evidence="3 4">
    <name type="scientific">Yoonia vestfoldensis</name>
    <dbReference type="NCBI Taxonomy" id="245188"/>
    <lineage>
        <taxon>Bacteria</taxon>
        <taxon>Pseudomonadati</taxon>
        <taxon>Pseudomonadota</taxon>
        <taxon>Alphaproteobacteria</taxon>
        <taxon>Rhodobacterales</taxon>
        <taxon>Paracoccaceae</taxon>
        <taxon>Yoonia</taxon>
    </lineage>
</organism>
<dbReference type="Pfam" id="PF00535">
    <property type="entry name" value="Glycos_transf_2"/>
    <property type="match status" value="1"/>
</dbReference>
<dbReference type="InterPro" id="IPR001173">
    <property type="entry name" value="Glyco_trans_2-like"/>
</dbReference>
<dbReference type="Gene3D" id="3.90.550.10">
    <property type="entry name" value="Spore Coat Polysaccharide Biosynthesis Protein SpsA, Chain A"/>
    <property type="match status" value="1"/>
</dbReference>